<dbReference type="EMBL" id="AE014184">
    <property type="protein sequence ID" value="AAO44245.1"/>
    <property type="molecule type" value="Genomic_DNA"/>
</dbReference>
<keyword evidence="4" id="KW-1185">Reference proteome</keyword>
<proteinExistence type="predicted"/>
<organism evidence="3 4">
    <name type="scientific">Tropheryma whipplei (strain Twist)</name>
    <name type="common">Whipple's bacillus</name>
    <dbReference type="NCBI Taxonomy" id="203267"/>
    <lineage>
        <taxon>Bacteria</taxon>
        <taxon>Bacillati</taxon>
        <taxon>Actinomycetota</taxon>
        <taxon>Actinomycetes</taxon>
        <taxon>Micrococcales</taxon>
        <taxon>Tropherymataceae</taxon>
        <taxon>Tropheryma</taxon>
    </lineage>
</organism>
<feature type="compositionally biased region" description="Polar residues" evidence="1">
    <location>
        <begin position="237"/>
        <end position="253"/>
    </location>
</feature>
<evidence type="ECO:0000256" key="1">
    <source>
        <dbReference type="SAM" id="MobiDB-lite"/>
    </source>
</evidence>
<keyword evidence="2" id="KW-0472">Membrane</keyword>
<name>Q83GU3_TROWT</name>
<keyword evidence="2" id="KW-0812">Transmembrane</keyword>
<dbReference type="Proteomes" id="UP000002200">
    <property type="component" value="Chromosome"/>
</dbReference>
<sequence length="301" mass="31501">MGLVLNEYFTPTSFHGTTQPYPLPSGLTLNTSNGEITGSIDKGLAPGLYTFALTVRLKTTARFGGMHTFTQRTSRNSIGITVTYNIYVTSRTSSSTSTTVTQGQQVSVSLPTTLSSYTLTPVGSAGTLPSGLSFANGTITGTPTIAPGTYTYTVTYGTTTTTTGLFLDRSSDQILLTGICNSCHHSLRTGLVKPSPYPIYVATTGIATPIAATYTYVFTVSPSQTPKPPAAKPAPANTQATSSAQPPAQSPGNKPTETTTPDKKPAAPQNAAAYRLPWWWALISGLISLLAPVAIALPLLL</sequence>
<evidence type="ECO:0000313" key="3">
    <source>
        <dbReference type="EMBL" id="AAO44245.1"/>
    </source>
</evidence>
<dbReference type="AlphaFoldDB" id="Q83GU3"/>
<feature type="region of interest" description="Disordered" evidence="1">
    <location>
        <begin position="225"/>
        <end position="268"/>
    </location>
</feature>
<reference evidence="3 4" key="1">
    <citation type="journal article" date="2003" name="Genome Res.">
        <title>Tropheryma whipplei twist: a human pathogenic Actinobacteria with a reduced genome.</title>
        <authorList>
            <person name="Raoult D."/>
            <person name="Ogata H."/>
            <person name="Audic S."/>
            <person name="Robert C."/>
            <person name="Suhre K."/>
            <person name="Drancourt M."/>
            <person name="Claverie J.-M."/>
        </authorList>
    </citation>
    <scope>NUCLEOTIDE SEQUENCE [LARGE SCALE GENOMIC DNA]</scope>
    <source>
        <strain evidence="3 4">Twist</strain>
    </source>
</reference>
<gene>
    <name evidence="3" type="ordered locus">TWT_148</name>
</gene>
<accession>Q83GU3</accession>
<dbReference type="Pfam" id="PF05345">
    <property type="entry name" value="He_PIG"/>
    <property type="match status" value="2"/>
</dbReference>
<protein>
    <submittedName>
        <fullName evidence="3">Uncharacterized protein</fullName>
    </submittedName>
</protein>
<keyword evidence="2" id="KW-1133">Transmembrane helix</keyword>
<evidence type="ECO:0000313" key="4">
    <source>
        <dbReference type="Proteomes" id="UP000002200"/>
    </source>
</evidence>
<evidence type="ECO:0000256" key="2">
    <source>
        <dbReference type="SAM" id="Phobius"/>
    </source>
</evidence>
<feature type="transmembrane region" description="Helical" evidence="2">
    <location>
        <begin position="278"/>
        <end position="300"/>
    </location>
</feature>
<dbReference type="HOGENOM" id="CLU_924202_0_0_11"/>
<dbReference type="KEGG" id="twh:TWT_148"/>